<organism evidence="2 3">
    <name type="scientific">Caulobacter mirabilis</name>
    <dbReference type="NCBI Taxonomy" id="69666"/>
    <lineage>
        <taxon>Bacteria</taxon>
        <taxon>Pseudomonadati</taxon>
        <taxon>Pseudomonadota</taxon>
        <taxon>Alphaproteobacteria</taxon>
        <taxon>Caulobacterales</taxon>
        <taxon>Caulobacteraceae</taxon>
        <taxon>Caulobacter</taxon>
    </lineage>
</organism>
<keyword evidence="1" id="KW-0732">Signal</keyword>
<dbReference type="AlphaFoldDB" id="A0A2D2AT94"/>
<sequence length="136" mass="14559">MVRRLALVVAFALASAAAGEAAACSCARYETAEAQLAQTEVLFLAKAVGEDSFTNIHGIPQPMTRFEVVRTLKGSVAGVAPVAHVREEAFCGIQYAKGQTYLVAAYRFEGRLWTSGCSAPRFPLEDYERALGQGGQ</sequence>
<dbReference type="Gene3D" id="2.40.50.120">
    <property type="match status" value="1"/>
</dbReference>
<evidence type="ECO:0000256" key="1">
    <source>
        <dbReference type="SAM" id="SignalP"/>
    </source>
</evidence>
<dbReference type="Proteomes" id="UP000228945">
    <property type="component" value="Chromosome"/>
</dbReference>
<feature type="chain" id="PRO_5013695939" description="Tissue inhibitor of metalloproteinase" evidence="1">
    <location>
        <begin position="22"/>
        <end position="136"/>
    </location>
</feature>
<keyword evidence="3" id="KW-1185">Reference proteome</keyword>
<reference evidence="2 3" key="1">
    <citation type="submission" date="2017-10" db="EMBL/GenBank/DDBJ databases">
        <title>Genome sequence of Caulobacter mirabilis FWC38.</title>
        <authorList>
            <person name="Fiebig A."/>
            <person name="Crosson S."/>
        </authorList>
    </citation>
    <scope>NUCLEOTIDE SEQUENCE [LARGE SCALE GENOMIC DNA]</scope>
    <source>
        <strain evidence="2 3">FWC 38</strain>
    </source>
</reference>
<dbReference type="SUPFAM" id="SSF50242">
    <property type="entry name" value="TIMP-like"/>
    <property type="match status" value="1"/>
</dbReference>
<evidence type="ECO:0000313" key="2">
    <source>
        <dbReference type="EMBL" id="ATQ41185.1"/>
    </source>
</evidence>
<evidence type="ECO:0000313" key="3">
    <source>
        <dbReference type="Proteomes" id="UP000228945"/>
    </source>
</evidence>
<evidence type="ECO:0008006" key="4">
    <source>
        <dbReference type="Google" id="ProtNLM"/>
    </source>
</evidence>
<dbReference type="OrthoDB" id="9961523at2"/>
<accession>A0A2D2AT94</accession>
<dbReference type="RefSeq" id="WP_099620442.1">
    <property type="nucleotide sequence ID" value="NZ_CP024201.1"/>
</dbReference>
<proteinExistence type="predicted"/>
<name>A0A2D2AT94_9CAUL</name>
<dbReference type="KEGG" id="cmb:CSW64_01540"/>
<dbReference type="InterPro" id="IPR008993">
    <property type="entry name" value="TIMP-like_OB-fold"/>
</dbReference>
<gene>
    <name evidence="2" type="ORF">CSW64_01540</name>
</gene>
<protein>
    <recommendedName>
        <fullName evidence="4">Tissue inhibitor of metalloproteinase</fullName>
    </recommendedName>
</protein>
<feature type="signal peptide" evidence="1">
    <location>
        <begin position="1"/>
        <end position="21"/>
    </location>
</feature>
<dbReference type="EMBL" id="CP024201">
    <property type="protein sequence ID" value="ATQ41185.1"/>
    <property type="molecule type" value="Genomic_DNA"/>
</dbReference>